<organism evidence="3 4">
    <name type="scientific">Amnibacterium setariae</name>
    <dbReference type="NCBI Taxonomy" id="2306585"/>
    <lineage>
        <taxon>Bacteria</taxon>
        <taxon>Bacillati</taxon>
        <taxon>Actinomycetota</taxon>
        <taxon>Actinomycetes</taxon>
        <taxon>Micrococcales</taxon>
        <taxon>Microbacteriaceae</taxon>
        <taxon>Amnibacterium</taxon>
    </lineage>
</organism>
<keyword evidence="4" id="KW-1185">Reference proteome</keyword>
<dbReference type="InterPro" id="IPR027381">
    <property type="entry name" value="LytR/CpsA/Psr_C"/>
</dbReference>
<keyword evidence="1" id="KW-1133">Transmembrane helix</keyword>
<dbReference type="EMBL" id="QXTG01000001">
    <property type="protein sequence ID" value="RIX30508.1"/>
    <property type="molecule type" value="Genomic_DNA"/>
</dbReference>
<accession>A0A3A1U670</accession>
<dbReference type="OrthoDB" id="5125199at2"/>
<dbReference type="Gene3D" id="3.30.70.2390">
    <property type="match status" value="1"/>
</dbReference>
<evidence type="ECO:0000256" key="1">
    <source>
        <dbReference type="SAM" id="Phobius"/>
    </source>
</evidence>
<keyword evidence="1" id="KW-0812">Transmembrane</keyword>
<feature type="transmembrane region" description="Helical" evidence="1">
    <location>
        <begin position="33"/>
        <end position="54"/>
    </location>
</feature>
<gene>
    <name evidence="3" type="ORF">D1781_03535</name>
</gene>
<keyword evidence="1" id="KW-0472">Membrane</keyword>
<name>A0A3A1U670_9MICO</name>
<comment type="caution">
    <text evidence="3">The sequence shown here is derived from an EMBL/GenBank/DDBJ whole genome shotgun (WGS) entry which is preliminary data.</text>
</comment>
<dbReference type="Proteomes" id="UP000265742">
    <property type="component" value="Unassembled WGS sequence"/>
</dbReference>
<proteinExistence type="predicted"/>
<reference evidence="4" key="1">
    <citation type="submission" date="2018-09" db="EMBL/GenBank/DDBJ databases">
        <authorList>
            <person name="Kim I."/>
        </authorList>
    </citation>
    <scope>NUCLEOTIDE SEQUENCE [LARGE SCALE GENOMIC DNA]</scope>
    <source>
        <strain evidence="4">DD4a</strain>
    </source>
</reference>
<dbReference type="AlphaFoldDB" id="A0A3A1U670"/>
<sequence>MARGTTPRDRFDDVPLDLARVGAHRAPVRRRGFATFAWAALATGVLVGLGVLGLGTIEQRVSATGDTGGGTTTSAAAAPAATVDPSATVVVLNATATTGLAANAASTARADGWKVRSTANADSTDVKVSTVYYGEKSQLGAALGLAKSLGIGKAPVRSDRFDVQGEKRLTVVLGADFAKAA</sequence>
<evidence type="ECO:0000313" key="3">
    <source>
        <dbReference type="EMBL" id="RIX30508.1"/>
    </source>
</evidence>
<evidence type="ECO:0000259" key="2">
    <source>
        <dbReference type="Pfam" id="PF13399"/>
    </source>
</evidence>
<feature type="domain" description="LytR/CpsA/Psr regulator C-terminal" evidence="2">
    <location>
        <begin position="87"/>
        <end position="177"/>
    </location>
</feature>
<protein>
    <submittedName>
        <fullName evidence="3">LytR family transcriptional regulator</fullName>
    </submittedName>
</protein>
<evidence type="ECO:0000313" key="4">
    <source>
        <dbReference type="Proteomes" id="UP000265742"/>
    </source>
</evidence>
<dbReference type="RefSeq" id="WP_119480869.1">
    <property type="nucleotide sequence ID" value="NZ_QXTG01000001.1"/>
</dbReference>
<dbReference type="Pfam" id="PF13399">
    <property type="entry name" value="LytR_C"/>
    <property type="match status" value="1"/>
</dbReference>